<feature type="region of interest" description="Disordered" evidence="1">
    <location>
        <begin position="83"/>
        <end position="106"/>
    </location>
</feature>
<evidence type="ECO:0000256" key="1">
    <source>
        <dbReference type="SAM" id="MobiDB-lite"/>
    </source>
</evidence>
<comment type="caution">
    <text evidence="2">The sequence shown here is derived from an EMBL/GenBank/DDBJ whole genome shotgun (WGS) entry which is preliminary data.</text>
</comment>
<proteinExistence type="predicted"/>
<dbReference type="EMBL" id="CM031825">
    <property type="protein sequence ID" value="KAG6729271.1"/>
    <property type="molecule type" value="Genomic_DNA"/>
</dbReference>
<reference evidence="2" key="1">
    <citation type="submission" date="2021-01" db="EMBL/GenBank/DDBJ databases">
        <authorList>
            <person name="Lovell J.T."/>
            <person name="Bentley N."/>
            <person name="Bhattarai G."/>
            <person name="Jenkins J.W."/>
            <person name="Sreedasyam A."/>
            <person name="Alarcon Y."/>
            <person name="Bock C."/>
            <person name="Boston L."/>
            <person name="Carlson J."/>
            <person name="Cervantes K."/>
            <person name="Clermont K."/>
            <person name="Krom N."/>
            <person name="Kubenka K."/>
            <person name="Mamidi S."/>
            <person name="Mattison C."/>
            <person name="Monteros M."/>
            <person name="Pisani C."/>
            <person name="Plott C."/>
            <person name="Rajasekar S."/>
            <person name="Rhein H.S."/>
            <person name="Rohla C."/>
            <person name="Song M."/>
            <person name="Hilaire R.S."/>
            <person name="Shu S."/>
            <person name="Wells L."/>
            <person name="Wang X."/>
            <person name="Webber J."/>
            <person name="Heerema R.J."/>
            <person name="Klein P."/>
            <person name="Conner P."/>
            <person name="Grauke L."/>
            <person name="Grimwood J."/>
            <person name="Schmutz J."/>
            <person name="Randall J.J."/>
        </authorList>
    </citation>
    <scope>NUCLEOTIDE SEQUENCE</scope>
    <source>
        <tissue evidence="2">Leaf</tissue>
    </source>
</reference>
<name>A0A922FVH7_CARIL</name>
<organism evidence="2 3">
    <name type="scientific">Carya illinoinensis</name>
    <name type="common">Pecan</name>
    <dbReference type="NCBI Taxonomy" id="32201"/>
    <lineage>
        <taxon>Eukaryota</taxon>
        <taxon>Viridiplantae</taxon>
        <taxon>Streptophyta</taxon>
        <taxon>Embryophyta</taxon>
        <taxon>Tracheophyta</taxon>
        <taxon>Spermatophyta</taxon>
        <taxon>Magnoliopsida</taxon>
        <taxon>eudicotyledons</taxon>
        <taxon>Gunneridae</taxon>
        <taxon>Pentapetalae</taxon>
        <taxon>rosids</taxon>
        <taxon>fabids</taxon>
        <taxon>Fagales</taxon>
        <taxon>Juglandaceae</taxon>
        <taxon>Carya</taxon>
    </lineage>
</organism>
<dbReference type="AlphaFoldDB" id="A0A922FVH7"/>
<accession>A0A922FVH7</accession>
<evidence type="ECO:0000313" key="2">
    <source>
        <dbReference type="EMBL" id="KAG6729271.1"/>
    </source>
</evidence>
<evidence type="ECO:0000313" key="3">
    <source>
        <dbReference type="Proteomes" id="UP000811246"/>
    </source>
</evidence>
<sequence>MQGGMYRTRLAITVLGERKSPHITVLRSVINPPRMTLHILQALHHPPTQFTRQRLFKNPHQCGHNHLLENTQKWKTPVYHKLSGRPHGARSSAGTKKTISWAGSMH</sequence>
<dbReference type="Proteomes" id="UP000811246">
    <property type="component" value="Chromosome 1"/>
</dbReference>
<gene>
    <name evidence="2" type="ORF">I3842_01G019100</name>
</gene>
<protein>
    <submittedName>
        <fullName evidence="2">Uncharacterized protein</fullName>
    </submittedName>
</protein>